<evidence type="ECO:0000259" key="2">
    <source>
        <dbReference type="Pfam" id="PF11268"/>
    </source>
</evidence>
<accession>A0ABS9Q086</accession>
<name>A0ABS9Q086_9MICO</name>
<organism evidence="3 4">
    <name type="scientific">Arsenicicoccus bolidensis</name>
    <dbReference type="NCBI Taxonomy" id="229480"/>
    <lineage>
        <taxon>Bacteria</taxon>
        <taxon>Bacillati</taxon>
        <taxon>Actinomycetota</taxon>
        <taxon>Actinomycetes</taxon>
        <taxon>Micrococcales</taxon>
        <taxon>Intrasporangiaceae</taxon>
        <taxon>Arsenicicoccus</taxon>
    </lineage>
</organism>
<feature type="compositionally biased region" description="Basic residues" evidence="1">
    <location>
        <begin position="594"/>
        <end position="605"/>
    </location>
</feature>
<feature type="compositionally biased region" description="Low complexity" evidence="1">
    <location>
        <begin position="379"/>
        <end position="396"/>
    </location>
</feature>
<feature type="region of interest" description="Disordered" evidence="1">
    <location>
        <begin position="39"/>
        <end position="58"/>
    </location>
</feature>
<sequence length="622" mass="65377">MSVQDLRLVGISDDGVHLLLATDDGTRYRVPLDAALRSAIRHERPRPGDGPASPSAGPRQVQALIRAGASADEVAELTGWSLDKIARYEGPIIAEREHVAGLATTVRLRTGGGQTAPLLGARVADRLTERGVDPTSASWDAWRAADSPWTLALTFAAGGRLREARWHFDLSTRAVDPVDDEARWLSGDDAPATPGPAPLVPLNATPRVYDVESEGGIHSAQQDDDRGDDLRPITATEPTRARRQHDEDEDSDLVDSMRERSRARRRRAPSRPARPVASQESLIPVSGDDPARVTSPVEPASAPVESAVVVSAPVESAAVEPATVEPAPARRGRSRKRGAQQPAPPAPSETAPRPASSHTDAPDAPDTGDRRDAEPAQHAPDPSDAPAAARGAGSRAEPTVPLAREEIAAALSQGSVGELDAVVDEVIADREVESASASTPPAPDEPALPQGGPVSRESLRPDDGTEDDPTVAPRPHPRVPGQVALPELDHQDDDASEGAELASPSRATEVPHMPDDSAAPIDEATSLADRTSGTSSRAADVESEQSSNELPQADPSVGAQPGRAEPAPPAAAQPGADQPEAEQPEAEQPASNRSQRRAQARRKAGRPSVPSWDDIMFGAKPE</sequence>
<evidence type="ECO:0000256" key="1">
    <source>
        <dbReference type="SAM" id="MobiDB-lite"/>
    </source>
</evidence>
<proteinExistence type="predicted"/>
<feature type="compositionally biased region" description="Polar residues" evidence="1">
    <location>
        <begin position="528"/>
        <end position="537"/>
    </location>
</feature>
<evidence type="ECO:0000313" key="4">
    <source>
        <dbReference type="Proteomes" id="UP001521931"/>
    </source>
</evidence>
<reference evidence="3 4" key="1">
    <citation type="submission" date="2022-02" db="EMBL/GenBank/DDBJ databases">
        <title>Uncovering new skin microbiome diversity through culturing and metagenomics.</title>
        <authorList>
            <person name="Conlan S."/>
            <person name="Deming C."/>
            <person name="Nisc Comparative Sequencing Program N."/>
            <person name="Segre J.A."/>
        </authorList>
    </citation>
    <scope>NUCLEOTIDE SEQUENCE [LARGE SCALE GENOMIC DNA]</scope>
    <source>
        <strain evidence="3 4">ACRQZ</strain>
    </source>
</reference>
<feature type="region of interest" description="Disordered" evidence="1">
    <location>
        <begin position="215"/>
        <end position="401"/>
    </location>
</feature>
<dbReference type="RefSeq" id="WP_239262835.1">
    <property type="nucleotide sequence ID" value="NZ_JAKRCV010000010.1"/>
</dbReference>
<dbReference type="Proteomes" id="UP001521931">
    <property type="component" value="Unassembled WGS sequence"/>
</dbReference>
<feature type="compositionally biased region" description="Low complexity" evidence="1">
    <location>
        <begin position="49"/>
        <end position="58"/>
    </location>
</feature>
<dbReference type="Pfam" id="PF11268">
    <property type="entry name" value="DUF3071"/>
    <property type="match status" value="1"/>
</dbReference>
<dbReference type="InterPro" id="IPR021421">
    <property type="entry name" value="DUF3071"/>
</dbReference>
<feature type="compositionally biased region" description="Low complexity" evidence="1">
    <location>
        <begin position="295"/>
        <end position="329"/>
    </location>
</feature>
<gene>
    <name evidence="3" type="ORF">MHL29_05160</name>
</gene>
<dbReference type="NCBIfam" id="NF040712">
    <property type="entry name" value="SepH"/>
    <property type="match status" value="1"/>
</dbReference>
<dbReference type="InterPro" id="IPR047682">
    <property type="entry name" value="SepH-like"/>
</dbReference>
<keyword evidence="4" id="KW-1185">Reference proteome</keyword>
<evidence type="ECO:0000313" key="3">
    <source>
        <dbReference type="EMBL" id="MCG7321288.1"/>
    </source>
</evidence>
<dbReference type="EMBL" id="JAKRCV010000010">
    <property type="protein sequence ID" value="MCG7321288.1"/>
    <property type="molecule type" value="Genomic_DNA"/>
</dbReference>
<feature type="compositionally biased region" description="Basic and acidic residues" evidence="1">
    <location>
        <begin position="221"/>
        <end position="231"/>
    </location>
</feature>
<feature type="region of interest" description="Disordered" evidence="1">
    <location>
        <begin position="430"/>
        <end position="622"/>
    </location>
</feature>
<protein>
    <submittedName>
        <fullName evidence="3">DUF3071 domain-containing protein</fullName>
    </submittedName>
</protein>
<comment type="caution">
    <text evidence="3">The sequence shown here is derived from an EMBL/GenBank/DDBJ whole genome shotgun (WGS) entry which is preliminary data.</text>
</comment>
<feature type="domain" description="DUF3071" evidence="2">
    <location>
        <begin position="4"/>
        <end position="168"/>
    </location>
</feature>